<dbReference type="Proteomes" id="UP001629230">
    <property type="component" value="Unassembled WGS sequence"/>
</dbReference>
<dbReference type="InterPro" id="IPR000847">
    <property type="entry name" value="LysR_HTH_N"/>
</dbReference>
<evidence type="ECO:0000259" key="1">
    <source>
        <dbReference type="PROSITE" id="PS50931"/>
    </source>
</evidence>
<feature type="domain" description="HTH lysR-type" evidence="1">
    <location>
        <begin position="1"/>
        <end position="31"/>
    </location>
</feature>
<organism evidence="2 3">
    <name type="scientific">Paraburkholderia dipogonis</name>
    <dbReference type="NCBI Taxonomy" id="1211383"/>
    <lineage>
        <taxon>Bacteria</taxon>
        <taxon>Pseudomonadati</taxon>
        <taxon>Pseudomonadota</taxon>
        <taxon>Betaproteobacteria</taxon>
        <taxon>Burkholderiales</taxon>
        <taxon>Burkholderiaceae</taxon>
        <taxon>Paraburkholderia</taxon>
    </lineage>
</organism>
<protein>
    <submittedName>
        <fullName evidence="2">LysR family transcriptional regulator</fullName>
    </submittedName>
</protein>
<keyword evidence="3" id="KW-1185">Reference proteome</keyword>
<accession>A0ABW9B1C0</accession>
<dbReference type="Gene3D" id="1.10.10.10">
    <property type="entry name" value="Winged helix-like DNA-binding domain superfamily/Winged helix DNA-binding domain"/>
    <property type="match status" value="1"/>
</dbReference>
<reference evidence="2 3" key="1">
    <citation type="journal article" date="2024" name="Chem. Sci.">
        <title>Discovery of megapolipeptins by genome mining of a Burkholderiales bacteria collection.</title>
        <authorList>
            <person name="Paulo B.S."/>
            <person name="Recchia M.J.J."/>
            <person name="Lee S."/>
            <person name="Fergusson C.H."/>
            <person name="Romanowski S.B."/>
            <person name="Hernandez A."/>
            <person name="Krull N."/>
            <person name="Liu D.Y."/>
            <person name="Cavanagh H."/>
            <person name="Bos A."/>
            <person name="Gray C.A."/>
            <person name="Murphy B.T."/>
            <person name="Linington R.G."/>
            <person name="Eustaquio A.S."/>
        </authorList>
    </citation>
    <scope>NUCLEOTIDE SEQUENCE [LARGE SCALE GENOMIC DNA]</scope>
    <source>
        <strain evidence="2 3">RL17-350-BIC-A</strain>
    </source>
</reference>
<dbReference type="Pfam" id="PF00126">
    <property type="entry name" value="HTH_1"/>
    <property type="match status" value="1"/>
</dbReference>
<comment type="caution">
    <text evidence="2">The sequence shown here is derived from an EMBL/GenBank/DDBJ whole genome shotgun (WGS) entry which is preliminary data.</text>
</comment>
<evidence type="ECO:0000313" key="3">
    <source>
        <dbReference type="Proteomes" id="UP001629230"/>
    </source>
</evidence>
<dbReference type="SUPFAM" id="SSF46785">
    <property type="entry name" value="Winged helix' DNA-binding domain"/>
    <property type="match status" value="1"/>
</dbReference>
<sequence>MQAFVRVVETGTFTRASETLNIPKPTVTRLI</sequence>
<dbReference type="InterPro" id="IPR036388">
    <property type="entry name" value="WH-like_DNA-bd_sf"/>
</dbReference>
<dbReference type="PROSITE" id="PS50931">
    <property type="entry name" value="HTH_LYSR"/>
    <property type="match status" value="1"/>
</dbReference>
<name>A0ABW9B1C0_9BURK</name>
<dbReference type="InterPro" id="IPR036390">
    <property type="entry name" value="WH_DNA-bd_sf"/>
</dbReference>
<proteinExistence type="predicted"/>
<evidence type="ECO:0000313" key="2">
    <source>
        <dbReference type="EMBL" id="MFM0005556.1"/>
    </source>
</evidence>
<dbReference type="RefSeq" id="WP_408180308.1">
    <property type="nucleotide sequence ID" value="NZ_JAQQEZ010000030.1"/>
</dbReference>
<dbReference type="EMBL" id="JAQQEZ010000030">
    <property type="protein sequence ID" value="MFM0005556.1"/>
    <property type="molecule type" value="Genomic_DNA"/>
</dbReference>
<gene>
    <name evidence="2" type="ORF">PQR57_31710</name>
</gene>